<evidence type="ECO:0000313" key="2">
    <source>
        <dbReference type="EMBL" id="BCZ47820.1"/>
    </source>
</evidence>
<dbReference type="Pfam" id="PF14542">
    <property type="entry name" value="Acetyltransf_CG"/>
    <property type="match status" value="1"/>
</dbReference>
<keyword evidence="3" id="KW-1185">Reference proteome</keyword>
<dbReference type="EMBL" id="AP024849">
    <property type="protein sequence ID" value="BCZ47820.1"/>
    <property type="molecule type" value="Genomic_DNA"/>
</dbReference>
<dbReference type="Gene3D" id="3.40.630.30">
    <property type="match status" value="1"/>
</dbReference>
<dbReference type="PROSITE" id="PS51729">
    <property type="entry name" value="GNAT_YJDJ"/>
    <property type="match status" value="1"/>
</dbReference>
<dbReference type="InterPro" id="IPR045057">
    <property type="entry name" value="Gcn5-rel_NAT"/>
</dbReference>
<dbReference type="RefSeq" id="WP_224034136.1">
    <property type="nucleotide sequence ID" value="NZ_AP024849.1"/>
</dbReference>
<protein>
    <submittedName>
        <fullName evidence="2">N-acetyltransferase</fullName>
    </submittedName>
</protein>
<dbReference type="InterPro" id="IPR016181">
    <property type="entry name" value="Acyl_CoA_acyltransferase"/>
</dbReference>
<organism evidence="2 3">
    <name type="scientific">Clostridium gelidum</name>
    <dbReference type="NCBI Taxonomy" id="704125"/>
    <lineage>
        <taxon>Bacteria</taxon>
        <taxon>Bacillati</taxon>
        <taxon>Bacillota</taxon>
        <taxon>Clostridia</taxon>
        <taxon>Eubacteriales</taxon>
        <taxon>Clostridiaceae</taxon>
        <taxon>Clostridium</taxon>
    </lineage>
</organism>
<dbReference type="CDD" id="cd04301">
    <property type="entry name" value="NAT_SF"/>
    <property type="match status" value="1"/>
</dbReference>
<accession>A0ABM7TFZ5</accession>
<evidence type="ECO:0000313" key="3">
    <source>
        <dbReference type="Proteomes" id="UP000824633"/>
    </source>
</evidence>
<proteinExistence type="predicted"/>
<dbReference type="PANTHER" id="PTHR31435">
    <property type="entry name" value="PROTEIN NATD1"/>
    <property type="match status" value="1"/>
</dbReference>
<dbReference type="SUPFAM" id="SSF55729">
    <property type="entry name" value="Acyl-CoA N-acyltransferases (Nat)"/>
    <property type="match status" value="1"/>
</dbReference>
<name>A0ABM7TFZ5_9CLOT</name>
<reference evidence="3" key="1">
    <citation type="submission" date="2021-07" db="EMBL/GenBank/DDBJ databases">
        <title>Complete genome sequencing of a Clostridium isolate.</title>
        <authorList>
            <person name="Ueki A."/>
            <person name="Tonouchi A."/>
        </authorList>
    </citation>
    <scope>NUCLEOTIDE SEQUENCE [LARGE SCALE GENOMIC DNA]</scope>
    <source>
        <strain evidence="3">C5S11</strain>
    </source>
</reference>
<gene>
    <name evidence="2" type="ORF">psyc5s11_38870</name>
</gene>
<dbReference type="Proteomes" id="UP000824633">
    <property type="component" value="Chromosome"/>
</dbReference>
<feature type="domain" description="N-acetyltransferase" evidence="1">
    <location>
        <begin position="3"/>
        <end position="91"/>
    </location>
</feature>
<dbReference type="PANTHER" id="PTHR31435:SF10">
    <property type="entry name" value="BSR4717 PROTEIN"/>
    <property type="match status" value="1"/>
</dbReference>
<dbReference type="InterPro" id="IPR031165">
    <property type="entry name" value="GNAT_YJDJ"/>
</dbReference>
<evidence type="ECO:0000259" key="1">
    <source>
        <dbReference type="PROSITE" id="PS51729"/>
    </source>
</evidence>
<sequence>MIQIKEGINKFYLGDTLENTIAEVTYVYDNEDTIIIDHTFVSNELRGQSVGKQLIRKVVDFARQENKKIIPQCSFAKKEFIKNEEYNDVLFNDQI</sequence>